<dbReference type="EMBL" id="BARS01032109">
    <property type="protein sequence ID" value="GAG25677.1"/>
    <property type="molecule type" value="Genomic_DNA"/>
</dbReference>
<protein>
    <recommendedName>
        <fullName evidence="2">Thioredoxin domain-containing protein</fullName>
    </recommendedName>
</protein>
<gene>
    <name evidence="1" type="ORF">S01H1_49873</name>
</gene>
<evidence type="ECO:0000313" key="1">
    <source>
        <dbReference type="EMBL" id="GAG25677.1"/>
    </source>
</evidence>
<evidence type="ECO:0008006" key="2">
    <source>
        <dbReference type="Google" id="ProtNLM"/>
    </source>
</evidence>
<sequence>WNALAVSAFAKAAQVLDDNRYRQVARETLAYLLATATDARSLRHAHHEGKASEAVFLDDYAFLIQAMIDVYEIEFDISYLDHAETFMKVLIERFQGGHAEPFRFTPRDLASNIPHRVILDEGGSPSGNAAALFALNRLVLFGADAELTDQARSILEGLGRYLETSAASAPGLVSVLNYSPEDAHEIVIVGKLDEPDTQSLLREVYSRPLRGTVLSVIPPDAPLENEKWPLLAGRPLLSDKATAYVCRKRLCDLPVDTPAQL</sequence>
<dbReference type="PANTHER" id="PTHR42899:SF1">
    <property type="entry name" value="SPERMATOGENESIS-ASSOCIATED PROTEIN 20"/>
    <property type="match status" value="1"/>
</dbReference>
<dbReference type="GO" id="GO:0005975">
    <property type="term" value="P:carbohydrate metabolic process"/>
    <property type="evidence" value="ECO:0007669"/>
    <property type="project" value="InterPro"/>
</dbReference>
<dbReference type="AlphaFoldDB" id="X0WR33"/>
<dbReference type="PANTHER" id="PTHR42899">
    <property type="entry name" value="SPERMATOGENESIS-ASSOCIATED PROTEIN 20"/>
    <property type="match status" value="1"/>
</dbReference>
<dbReference type="InterPro" id="IPR024705">
    <property type="entry name" value="Ssp411"/>
</dbReference>
<dbReference type="Gene3D" id="1.50.10.20">
    <property type="match status" value="1"/>
</dbReference>
<feature type="non-terminal residue" evidence="1">
    <location>
        <position position="261"/>
    </location>
</feature>
<dbReference type="SUPFAM" id="SSF48208">
    <property type="entry name" value="Six-hairpin glycosidases"/>
    <property type="match status" value="1"/>
</dbReference>
<accession>X0WR33</accession>
<proteinExistence type="predicted"/>
<reference evidence="1" key="1">
    <citation type="journal article" date="2014" name="Front. Microbiol.">
        <title>High frequency of phylogenetically diverse reductive dehalogenase-homologous genes in deep subseafloor sedimentary metagenomes.</title>
        <authorList>
            <person name="Kawai M."/>
            <person name="Futagami T."/>
            <person name="Toyoda A."/>
            <person name="Takaki Y."/>
            <person name="Nishi S."/>
            <person name="Hori S."/>
            <person name="Arai W."/>
            <person name="Tsubouchi T."/>
            <person name="Morono Y."/>
            <person name="Uchiyama I."/>
            <person name="Ito T."/>
            <person name="Fujiyama A."/>
            <person name="Inagaki F."/>
            <person name="Takami H."/>
        </authorList>
    </citation>
    <scope>NUCLEOTIDE SEQUENCE</scope>
    <source>
        <strain evidence="1">Expedition CK06-06</strain>
    </source>
</reference>
<feature type="non-terminal residue" evidence="1">
    <location>
        <position position="1"/>
    </location>
</feature>
<organism evidence="1">
    <name type="scientific">marine sediment metagenome</name>
    <dbReference type="NCBI Taxonomy" id="412755"/>
    <lineage>
        <taxon>unclassified sequences</taxon>
        <taxon>metagenomes</taxon>
        <taxon>ecological metagenomes</taxon>
    </lineage>
</organism>
<name>X0WR33_9ZZZZ</name>
<comment type="caution">
    <text evidence="1">The sequence shown here is derived from an EMBL/GenBank/DDBJ whole genome shotgun (WGS) entry which is preliminary data.</text>
</comment>
<dbReference type="InterPro" id="IPR008928">
    <property type="entry name" value="6-hairpin_glycosidase_sf"/>
</dbReference>